<accession>A0A2R6S5G6</accession>
<keyword evidence="2" id="KW-0472">Membrane</keyword>
<dbReference type="Proteomes" id="UP000186601">
    <property type="component" value="Unassembled WGS sequence"/>
</dbReference>
<name>A0A2R6S5G6_9APHY</name>
<keyword evidence="2" id="KW-0812">Transmembrane</keyword>
<keyword evidence="2" id="KW-1133">Transmembrane helix</keyword>
<evidence type="ECO:0000256" key="1">
    <source>
        <dbReference type="SAM" id="MobiDB-lite"/>
    </source>
</evidence>
<feature type="domain" description="T6SS Phospholipase effector Tle1-like catalytic" evidence="3">
    <location>
        <begin position="109"/>
        <end position="372"/>
    </location>
</feature>
<feature type="compositionally biased region" description="Polar residues" evidence="1">
    <location>
        <begin position="1"/>
        <end position="14"/>
    </location>
</feature>
<proteinExistence type="predicted"/>
<sequence length="616" mass="70061">MSETSPLLSTSPRNSFEDFHSLPTQDYYHPNSTIGGSDKNNGWAVPRKQPAKSNGSAFGPDTKLNCNALNEADNRMWIPAENPEKHCGHQHRTLVLCFDGTGDQFDESAGLGTYTDPLIKTPVASKVSMVLDQMLAWNLDSHVKDGYTFLMENYTHGDKICIFGFSRGAYTARALAGMLQKVGLLPVCNHQQVPFAYEMYKREDIKGLELCHDFKETYARTVTVEFLGVWDTVASVGLVPRYLPFVHENTGVRYLRHALALDERRVKFIPQFCANTEPKLESKAEHAGSETQLTSNGQQTMKRDAQNHGRPKPVHQESTTRSFENSINRQNGIKPDVQEVWFAGVHCDVGGGAVDNDIVHKLARIPLRWMIRACFDCNTGIMFEACKLQKAGLPVYVGDTGKPVLAPTYQWQPSPPVTPSLIRPKRTQSMLPLVIAALFSPFVLIGTLWRAVFGTKTEETQLPPRDAHQCNLEAISDYYEYNQDMEDIQMPLNDQLEKKALWIFLDWFPQRVKKFKAIQKKTDDWKSYKWVLNRGKGRKIPRSETKPDANGDPQWLVHRTVKMRLDVSLEEPYVPQARPNIPITLKGSNGEHLEDPRRMTHEEWNVEDPQHWKWVS</sequence>
<dbReference type="OrthoDB" id="3162439at2759"/>
<feature type="region of interest" description="Disordered" evidence="1">
    <location>
        <begin position="280"/>
        <end position="329"/>
    </location>
</feature>
<keyword evidence="5" id="KW-1185">Reference proteome</keyword>
<feature type="region of interest" description="Disordered" evidence="1">
    <location>
        <begin position="1"/>
        <end position="59"/>
    </location>
</feature>
<evidence type="ECO:0000259" key="3">
    <source>
        <dbReference type="Pfam" id="PF09994"/>
    </source>
</evidence>
<dbReference type="EMBL" id="MLYV02000039">
    <property type="protein sequence ID" value="PSS37531.1"/>
    <property type="molecule type" value="Genomic_DNA"/>
</dbReference>
<dbReference type="AlphaFoldDB" id="A0A2R6S5G6"/>
<feature type="compositionally biased region" description="Polar residues" evidence="1">
    <location>
        <begin position="30"/>
        <end position="40"/>
    </location>
</feature>
<dbReference type="STRING" id="98765.A0A2R6S5G6"/>
<dbReference type="PANTHER" id="PTHR33840:SF2">
    <property type="entry name" value="TLE1 PHOSPHOLIPASE DOMAIN-CONTAINING PROTEIN"/>
    <property type="match status" value="1"/>
</dbReference>
<evidence type="ECO:0000256" key="2">
    <source>
        <dbReference type="SAM" id="Phobius"/>
    </source>
</evidence>
<comment type="caution">
    <text evidence="4">The sequence shown here is derived from an EMBL/GenBank/DDBJ whole genome shotgun (WGS) entry which is preliminary data.</text>
</comment>
<feature type="compositionally biased region" description="Polar residues" evidence="1">
    <location>
        <begin position="289"/>
        <end position="300"/>
    </location>
</feature>
<feature type="transmembrane region" description="Helical" evidence="2">
    <location>
        <begin position="430"/>
        <end position="449"/>
    </location>
</feature>
<dbReference type="Pfam" id="PF09994">
    <property type="entry name" value="T6SS_Tle1-like_cat"/>
    <property type="match status" value="1"/>
</dbReference>
<dbReference type="PANTHER" id="PTHR33840">
    <property type="match status" value="1"/>
</dbReference>
<protein>
    <recommendedName>
        <fullName evidence="3">T6SS Phospholipase effector Tle1-like catalytic domain-containing protein</fullName>
    </recommendedName>
</protein>
<evidence type="ECO:0000313" key="5">
    <source>
        <dbReference type="Proteomes" id="UP000186601"/>
    </source>
</evidence>
<gene>
    <name evidence="4" type="ORF">PHLCEN_2v625</name>
</gene>
<feature type="compositionally biased region" description="Polar residues" evidence="1">
    <location>
        <begin position="316"/>
        <end position="329"/>
    </location>
</feature>
<dbReference type="InterPro" id="IPR018712">
    <property type="entry name" value="Tle1-like_cat"/>
</dbReference>
<evidence type="ECO:0000313" key="4">
    <source>
        <dbReference type="EMBL" id="PSS37531.1"/>
    </source>
</evidence>
<reference evidence="4 5" key="1">
    <citation type="submission" date="2018-02" db="EMBL/GenBank/DDBJ databases">
        <title>Genome sequence of the basidiomycete white-rot fungus Phlebia centrifuga.</title>
        <authorList>
            <person name="Granchi Z."/>
            <person name="Peng M."/>
            <person name="de Vries R.P."/>
            <person name="Hilden K."/>
            <person name="Makela M.R."/>
            <person name="Grigoriev I."/>
            <person name="Riley R."/>
        </authorList>
    </citation>
    <scope>NUCLEOTIDE SEQUENCE [LARGE SCALE GENOMIC DNA]</scope>
    <source>
        <strain evidence="4 5">FBCC195</strain>
    </source>
</reference>
<organism evidence="4 5">
    <name type="scientific">Hermanssonia centrifuga</name>
    <dbReference type="NCBI Taxonomy" id="98765"/>
    <lineage>
        <taxon>Eukaryota</taxon>
        <taxon>Fungi</taxon>
        <taxon>Dikarya</taxon>
        <taxon>Basidiomycota</taxon>
        <taxon>Agaricomycotina</taxon>
        <taxon>Agaricomycetes</taxon>
        <taxon>Polyporales</taxon>
        <taxon>Meruliaceae</taxon>
        <taxon>Hermanssonia</taxon>
    </lineage>
</organism>